<name>A0A8J2HD74_COTCN</name>
<evidence type="ECO:0000313" key="3">
    <source>
        <dbReference type="Proteomes" id="UP000786811"/>
    </source>
</evidence>
<sequence>MQGLVNSPTLFNIYTCDIINSYELNKNNDTHSIAYADDTIFYVAEDTPDEIQPKLEKIVNNINKHYSTWNLRVNPEKCVSILWRQPSRQISQKKRKQAEEFLITTHKPRTNEPGIIPTQKSVKYLGMQLDYLTRCTEHVDTQIIKARNTYKALFRLLHNKYISNRARIICYQLLIRSLLTYAIPIWWSLGAAQMEKMRQFERSCLRAALGLYRKPETDYTERITATKGYLQPQSFIELDKKGIIQNELNIPTIYHRSRHKANKTIDLNPNQPNRKI</sequence>
<proteinExistence type="predicted"/>
<organism evidence="2 3">
    <name type="scientific">Cotesia congregata</name>
    <name type="common">Parasitoid wasp</name>
    <name type="synonym">Apanteles congregatus</name>
    <dbReference type="NCBI Taxonomy" id="51543"/>
    <lineage>
        <taxon>Eukaryota</taxon>
        <taxon>Metazoa</taxon>
        <taxon>Ecdysozoa</taxon>
        <taxon>Arthropoda</taxon>
        <taxon>Hexapoda</taxon>
        <taxon>Insecta</taxon>
        <taxon>Pterygota</taxon>
        <taxon>Neoptera</taxon>
        <taxon>Endopterygota</taxon>
        <taxon>Hymenoptera</taxon>
        <taxon>Apocrita</taxon>
        <taxon>Ichneumonoidea</taxon>
        <taxon>Braconidae</taxon>
        <taxon>Microgastrinae</taxon>
        <taxon>Cotesia</taxon>
    </lineage>
</organism>
<keyword evidence="3" id="KW-1185">Reference proteome</keyword>
<accession>A0A8J2HD74</accession>
<comment type="caution">
    <text evidence="2">The sequence shown here is derived from an EMBL/GenBank/DDBJ whole genome shotgun (WGS) entry which is preliminary data.</text>
</comment>
<feature type="domain" description="Reverse transcriptase" evidence="1">
    <location>
        <begin position="1"/>
        <end position="129"/>
    </location>
</feature>
<protein>
    <recommendedName>
        <fullName evidence="1">Reverse transcriptase domain-containing protein</fullName>
    </recommendedName>
</protein>
<dbReference type="InterPro" id="IPR043128">
    <property type="entry name" value="Rev_trsase/Diguanyl_cyclase"/>
</dbReference>
<reference evidence="2" key="1">
    <citation type="submission" date="2021-04" db="EMBL/GenBank/DDBJ databases">
        <authorList>
            <person name="Chebbi M.A.C M."/>
        </authorList>
    </citation>
    <scope>NUCLEOTIDE SEQUENCE</scope>
</reference>
<dbReference type="PROSITE" id="PS50878">
    <property type="entry name" value="RT_POL"/>
    <property type="match status" value="1"/>
</dbReference>
<dbReference type="InterPro" id="IPR000477">
    <property type="entry name" value="RT_dom"/>
</dbReference>
<dbReference type="Proteomes" id="UP000786811">
    <property type="component" value="Unassembled WGS sequence"/>
</dbReference>
<dbReference type="EMBL" id="CAJNRD030001121">
    <property type="protein sequence ID" value="CAG5095465.1"/>
    <property type="molecule type" value="Genomic_DNA"/>
</dbReference>
<evidence type="ECO:0000259" key="1">
    <source>
        <dbReference type="PROSITE" id="PS50878"/>
    </source>
</evidence>
<dbReference type="PANTHER" id="PTHR33332">
    <property type="entry name" value="REVERSE TRANSCRIPTASE DOMAIN-CONTAINING PROTEIN"/>
    <property type="match status" value="1"/>
</dbReference>
<gene>
    <name evidence="2" type="ORF">HICCMSTLAB_LOCUS7722</name>
</gene>
<dbReference type="InterPro" id="IPR043502">
    <property type="entry name" value="DNA/RNA_pol_sf"/>
</dbReference>
<dbReference type="Pfam" id="PF00078">
    <property type="entry name" value="RVT_1"/>
    <property type="match status" value="1"/>
</dbReference>
<evidence type="ECO:0000313" key="2">
    <source>
        <dbReference type="EMBL" id="CAG5095465.1"/>
    </source>
</evidence>
<dbReference type="Gene3D" id="3.30.70.270">
    <property type="match status" value="1"/>
</dbReference>
<dbReference type="GO" id="GO:0071897">
    <property type="term" value="P:DNA biosynthetic process"/>
    <property type="evidence" value="ECO:0007669"/>
    <property type="project" value="UniProtKB-ARBA"/>
</dbReference>
<dbReference type="OrthoDB" id="7989680at2759"/>
<dbReference type="AlphaFoldDB" id="A0A8J2HD74"/>
<dbReference type="SUPFAM" id="SSF56672">
    <property type="entry name" value="DNA/RNA polymerases"/>
    <property type="match status" value="1"/>
</dbReference>